<keyword evidence="4" id="KW-0479">Metal-binding</keyword>
<organism evidence="13 14">
    <name type="scientific">Sumerlaea chitinivorans</name>
    <dbReference type="NCBI Taxonomy" id="2250252"/>
    <lineage>
        <taxon>Bacteria</taxon>
        <taxon>Candidatus Sumerlaeota</taxon>
        <taxon>Candidatus Sumerlaeia</taxon>
        <taxon>Candidatus Sumerlaeales</taxon>
        <taxon>Candidatus Sumerlaeaceae</taxon>
        <taxon>Candidatus Sumerlaea</taxon>
    </lineage>
</organism>
<evidence type="ECO:0000313" key="13">
    <source>
        <dbReference type="EMBL" id="AXA35322.1"/>
    </source>
</evidence>
<sequence>MSGFFRLTNQQIISDLQKLVGKEQVLFKRVEREARAGDASIYRLVPRVVVLPRNIRDVQALLDYCRTHELYLTFRAAGTSLSGQAVTDGILVDVATHWKGVKVLDEGRRVAVQPGVIGARVNDILAPYRAKIGPDPASINACMIGGIAANNASGMCCDVAGNTYHTMASMRFVLADGFELDTSAPDADEVFAAQRPALYQGLLNIREKIWSRPDLVERIRTKFSIKNTCGYSMNAFVDFERPVDILAHLLVGSEGTLGFIAEITYNTVRDYPCKATALVYFADFVDAHRSVKPLADAGAAVLEIMDAAAMRSVEQMMHYSFRIESEMGALLVEFQEDEEAELAARVAEAERILNSYRLLEPLNFTRDPAQRALYWKMRKGLFPSVGAMREIGTAVIIEDVCVRPEQLADCARDLQHLFVKHSFPDTIIFGHAKAGNLHFVICTDFSDPEQKRHYAELMDDLMALIVKKYDGSLKAEHGTGRNVAPFVELEWGSEIYGLMWEVKRLLDPWNMLNPGVLLNRDPEVHLRSLKVMPSVSPIVDKCIECGYCESHCPSRELTLTPRQRIALLREIRRLKTSSDSAAAAEASELEQEYEYYGVATCAGDSLCATACPVDIDTGELVKNLRAERHPAFAKKIAEKTVEHFACVEGIVRTGLRIATLGGSTTQGLACKITSLAHKLTRGKLPAIPQEFPFPKPAPRLPTAPKPETWENAVVYFPSCLTRAMGKLDGERVSVGLAEAVVTVLRACGYSPYIPSGVHRYCCGQPYLSKGFFDAAAQAARRMTDFLWDATRGGEVPVVCDTSSCSYTLIRSYGKLLSGNALKRWQALRLFDFPSFFVREILPRRTEWPKLDRRIVLHPVCALTKLGNMDDFRKLAETFATHVTVPLNSGCCGFAGDRGYLVPELTRSATKPEAQEVLLGETVLGRPFDGYYSTNRACEIGLSAATGRTYESIVYLCYEALCRNNARS</sequence>
<evidence type="ECO:0000259" key="11">
    <source>
        <dbReference type="PROSITE" id="PS51379"/>
    </source>
</evidence>
<dbReference type="InterPro" id="IPR004113">
    <property type="entry name" value="FAD-bd_oxidored_4_C"/>
</dbReference>
<dbReference type="PROSITE" id="PS51387">
    <property type="entry name" value="FAD_PCMH"/>
    <property type="match status" value="1"/>
</dbReference>
<evidence type="ECO:0000256" key="8">
    <source>
        <dbReference type="ARBA" id="ARBA00023004"/>
    </source>
</evidence>
<comment type="cofactor">
    <cofactor evidence="1">
        <name>FAD</name>
        <dbReference type="ChEBI" id="CHEBI:57692"/>
    </cofactor>
</comment>
<gene>
    <name evidence="13" type="ORF">BRCON_0545</name>
</gene>
<dbReference type="InterPro" id="IPR016164">
    <property type="entry name" value="FAD-linked_Oxase-like_C"/>
</dbReference>
<dbReference type="Gene3D" id="3.30.465.10">
    <property type="match status" value="1"/>
</dbReference>
<dbReference type="InterPro" id="IPR009051">
    <property type="entry name" value="Helical_ferredxn"/>
</dbReference>
<dbReference type="InterPro" id="IPR004017">
    <property type="entry name" value="Cys_rich_dom"/>
</dbReference>
<keyword evidence="8" id="KW-0408">Iron</keyword>
<dbReference type="GO" id="GO:1903457">
    <property type="term" value="P:lactate catabolic process"/>
    <property type="evidence" value="ECO:0007669"/>
    <property type="project" value="TreeGrafter"/>
</dbReference>
<keyword evidence="9" id="KW-0411">Iron-sulfur</keyword>
<keyword evidence="5" id="KW-0274">FAD</keyword>
<dbReference type="SUPFAM" id="SSF56176">
    <property type="entry name" value="FAD-binding/transporter-associated domain-like"/>
    <property type="match status" value="1"/>
</dbReference>
<dbReference type="PANTHER" id="PTHR11748:SF111">
    <property type="entry name" value="D-LACTATE DEHYDROGENASE, MITOCHONDRIAL-RELATED"/>
    <property type="match status" value="1"/>
</dbReference>
<dbReference type="InterPro" id="IPR017896">
    <property type="entry name" value="4Fe4S_Fe-S-bd"/>
</dbReference>
<dbReference type="InterPro" id="IPR036318">
    <property type="entry name" value="FAD-bd_PCMH-like_sf"/>
</dbReference>
<dbReference type="SUPFAM" id="SSF46548">
    <property type="entry name" value="alpha-helical ferredoxin"/>
    <property type="match status" value="1"/>
</dbReference>
<dbReference type="GO" id="GO:0004458">
    <property type="term" value="F:D-lactate dehydrogenase (cytochrome) activity"/>
    <property type="evidence" value="ECO:0007669"/>
    <property type="project" value="UniProtKB-EC"/>
</dbReference>
<keyword evidence="7" id="KW-0560">Oxidoreductase</keyword>
<dbReference type="SUPFAM" id="SSF55103">
    <property type="entry name" value="FAD-linked oxidases, C-terminal domain"/>
    <property type="match status" value="1"/>
</dbReference>
<feature type="domain" description="4Fe-4S ferredoxin-type" evidence="11">
    <location>
        <begin position="531"/>
        <end position="562"/>
    </location>
</feature>
<dbReference type="EC" id="1.1.2.4" evidence="10"/>
<dbReference type="Gene3D" id="3.30.70.2740">
    <property type="match status" value="1"/>
</dbReference>
<dbReference type="GO" id="GO:0008720">
    <property type="term" value="F:D-lactate dehydrogenase (NAD+) activity"/>
    <property type="evidence" value="ECO:0007669"/>
    <property type="project" value="TreeGrafter"/>
</dbReference>
<comment type="similarity">
    <text evidence="2">Belongs to the FAD-binding oxidoreductase/transferase type 4 family.</text>
</comment>
<accession>A0A2Z4Y3L4</accession>
<feature type="domain" description="FAD-binding PCMH-type" evidence="12">
    <location>
        <begin position="42"/>
        <end position="270"/>
    </location>
</feature>
<dbReference type="InterPro" id="IPR016166">
    <property type="entry name" value="FAD-bd_PCMH"/>
</dbReference>
<evidence type="ECO:0000256" key="3">
    <source>
        <dbReference type="ARBA" id="ARBA00022630"/>
    </source>
</evidence>
<dbReference type="Proteomes" id="UP000262583">
    <property type="component" value="Chromosome"/>
</dbReference>
<evidence type="ECO:0000259" key="12">
    <source>
        <dbReference type="PROSITE" id="PS51387"/>
    </source>
</evidence>
<keyword evidence="3" id="KW-0285">Flavoprotein</keyword>
<keyword evidence="6" id="KW-0809">Transit peptide</keyword>
<dbReference type="Pfam" id="PF01565">
    <property type="entry name" value="FAD_binding_4"/>
    <property type="match status" value="1"/>
</dbReference>
<dbReference type="Gene3D" id="1.10.1060.10">
    <property type="entry name" value="Alpha-helical ferredoxin"/>
    <property type="match status" value="1"/>
</dbReference>
<evidence type="ECO:0000256" key="2">
    <source>
        <dbReference type="ARBA" id="ARBA00008000"/>
    </source>
</evidence>
<dbReference type="InterPro" id="IPR016167">
    <property type="entry name" value="FAD-bd_PCMH_sub1"/>
</dbReference>
<dbReference type="KEGG" id="schv:BRCON_0545"/>
<dbReference type="Pfam" id="PF02913">
    <property type="entry name" value="FAD-oxidase_C"/>
    <property type="match status" value="1"/>
</dbReference>
<evidence type="ECO:0000256" key="7">
    <source>
        <dbReference type="ARBA" id="ARBA00023002"/>
    </source>
</evidence>
<dbReference type="InterPro" id="IPR017900">
    <property type="entry name" value="4Fe4S_Fe_S_CS"/>
</dbReference>
<dbReference type="PANTHER" id="PTHR11748">
    <property type="entry name" value="D-LACTATE DEHYDROGENASE"/>
    <property type="match status" value="1"/>
</dbReference>
<proteinExistence type="inferred from homology"/>
<evidence type="ECO:0000256" key="10">
    <source>
        <dbReference type="ARBA" id="ARBA00038897"/>
    </source>
</evidence>
<dbReference type="Gene3D" id="3.30.43.10">
    <property type="entry name" value="Uridine Diphospho-n-acetylenolpyruvylglucosamine Reductase, domain 2"/>
    <property type="match status" value="1"/>
</dbReference>
<reference evidence="13 14" key="1">
    <citation type="submission" date="2018-05" db="EMBL/GenBank/DDBJ databases">
        <title>A metagenomic window into the 2 km-deep terrestrial subsurface aquifer revealed taxonomically and functionally diverse microbial community comprising novel uncultured bacterial lineages.</title>
        <authorList>
            <person name="Kadnikov V.V."/>
            <person name="Mardanov A.V."/>
            <person name="Beletsky A.V."/>
            <person name="Banks D."/>
            <person name="Pimenov N.V."/>
            <person name="Frank Y.A."/>
            <person name="Karnachuk O.V."/>
            <person name="Ravin N.V."/>
        </authorList>
    </citation>
    <scope>NUCLEOTIDE SEQUENCE [LARGE SCALE GENOMIC DNA]</scope>
    <source>
        <strain evidence="13">BY</strain>
    </source>
</reference>
<evidence type="ECO:0000256" key="9">
    <source>
        <dbReference type="ARBA" id="ARBA00023014"/>
    </source>
</evidence>
<evidence type="ECO:0000256" key="4">
    <source>
        <dbReference type="ARBA" id="ARBA00022723"/>
    </source>
</evidence>
<dbReference type="GO" id="GO:0051536">
    <property type="term" value="F:iron-sulfur cluster binding"/>
    <property type="evidence" value="ECO:0007669"/>
    <property type="project" value="UniProtKB-KW"/>
</dbReference>
<dbReference type="GO" id="GO:0071949">
    <property type="term" value="F:FAD binding"/>
    <property type="evidence" value="ECO:0007669"/>
    <property type="project" value="InterPro"/>
</dbReference>
<dbReference type="EMBL" id="CP030759">
    <property type="protein sequence ID" value="AXA35322.1"/>
    <property type="molecule type" value="Genomic_DNA"/>
</dbReference>
<evidence type="ECO:0000313" key="14">
    <source>
        <dbReference type="Proteomes" id="UP000262583"/>
    </source>
</evidence>
<dbReference type="PROSITE" id="PS00198">
    <property type="entry name" value="4FE4S_FER_1"/>
    <property type="match status" value="1"/>
</dbReference>
<dbReference type="InterPro" id="IPR016169">
    <property type="entry name" value="FAD-bd_PCMH_sub2"/>
</dbReference>
<protein>
    <recommendedName>
        <fullName evidence="10">D-lactate dehydrogenase (cytochrome)</fullName>
        <ecNumber evidence="10">1.1.2.4</ecNumber>
    </recommendedName>
</protein>
<dbReference type="AlphaFoldDB" id="A0A2Z4Y3L4"/>
<dbReference type="InterPro" id="IPR006094">
    <property type="entry name" value="Oxid_FAD_bind_N"/>
</dbReference>
<name>A0A2Z4Y3L4_SUMC1</name>
<evidence type="ECO:0000256" key="6">
    <source>
        <dbReference type="ARBA" id="ARBA00022946"/>
    </source>
</evidence>
<dbReference type="PROSITE" id="PS51379">
    <property type="entry name" value="4FE4S_FER_2"/>
    <property type="match status" value="1"/>
</dbReference>
<evidence type="ECO:0000256" key="5">
    <source>
        <dbReference type="ARBA" id="ARBA00022827"/>
    </source>
</evidence>
<dbReference type="Pfam" id="PF02754">
    <property type="entry name" value="CCG"/>
    <property type="match status" value="1"/>
</dbReference>
<dbReference type="Pfam" id="PF13183">
    <property type="entry name" value="Fer4_8"/>
    <property type="match status" value="1"/>
</dbReference>
<evidence type="ECO:0000256" key="1">
    <source>
        <dbReference type="ARBA" id="ARBA00001974"/>
    </source>
</evidence>
<dbReference type="GO" id="GO:0046872">
    <property type="term" value="F:metal ion binding"/>
    <property type="evidence" value="ECO:0007669"/>
    <property type="project" value="UniProtKB-KW"/>
</dbReference>